<evidence type="ECO:0000313" key="1">
    <source>
        <dbReference type="EMBL" id="CAB4150624.1"/>
    </source>
</evidence>
<evidence type="ECO:0008006" key="2">
    <source>
        <dbReference type="Google" id="ProtNLM"/>
    </source>
</evidence>
<organism evidence="1">
    <name type="scientific">uncultured Caudovirales phage</name>
    <dbReference type="NCBI Taxonomy" id="2100421"/>
    <lineage>
        <taxon>Viruses</taxon>
        <taxon>Duplodnaviria</taxon>
        <taxon>Heunggongvirae</taxon>
        <taxon>Uroviricota</taxon>
        <taxon>Caudoviricetes</taxon>
        <taxon>Peduoviridae</taxon>
        <taxon>Maltschvirus</taxon>
        <taxon>Maltschvirus maltsch</taxon>
    </lineage>
</organism>
<protein>
    <recommendedName>
        <fullName evidence="2">Phage major capsid protein</fullName>
    </recommendedName>
</protein>
<reference evidence="1" key="1">
    <citation type="submission" date="2020-04" db="EMBL/GenBank/DDBJ databases">
        <authorList>
            <person name="Chiriac C."/>
            <person name="Salcher M."/>
            <person name="Ghai R."/>
            <person name="Kavagutti S V."/>
        </authorList>
    </citation>
    <scope>NUCLEOTIDE SEQUENCE</scope>
</reference>
<dbReference type="NCBIfam" id="NF033394">
    <property type="entry name" value="capsid_maj_Podo"/>
    <property type="match status" value="1"/>
</dbReference>
<gene>
    <name evidence="1" type="ORF">UFOVP568_50</name>
</gene>
<sequence>MAINTSYAASGTLDTIVHSMLDKSRRKLIMASMKSNALMAWAMAQDKIELENGGANITNPLTVGRNPNVASYQYYDELPIDQTNEFTTIGYGWARVAGSLIISDQEVDENTGESALFKLLKAKMDVLEESIGEQFSSYLYGAGTGTDPLGLSALVADDPTTGTLGAINRATETQWRTSAYQFSGNLDPTNIEEAFDDVLMDLKLKSDKPDLILVGRNIMRMYRQAVRDKVMLPLDQSKKGKAMYDLGFEGVTHNGITMLYDEDCGVNRAYFLNSNYLRTHILKNVNMRVKELSAPWTMDAIGKRVVWQGQFCNWKCFRTHAVVRNGTTG</sequence>
<name>A0A6J5MUN7_9CAUD</name>
<proteinExistence type="predicted"/>
<accession>A0A6J5MUN7</accession>
<dbReference type="InterPro" id="IPR049718">
    <property type="entry name" value="AKO59007-like"/>
</dbReference>
<dbReference type="EMBL" id="LR796546">
    <property type="protein sequence ID" value="CAB4150624.1"/>
    <property type="molecule type" value="Genomic_DNA"/>
</dbReference>